<dbReference type="AlphaFoldDB" id="K1SID4"/>
<proteinExistence type="predicted"/>
<protein>
    <submittedName>
        <fullName evidence="1">Coproporphyrinogen III oxidase</fullName>
    </submittedName>
</protein>
<evidence type="ECO:0000313" key="1">
    <source>
        <dbReference type="EMBL" id="EKC55169.1"/>
    </source>
</evidence>
<reference evidence="1" key="1">
    <citation type="journal article" date="2013" name="Environ. Microbiol.">
        <title>Microbiota from the distal guts of lean and obese adolescents exhibit partial functional redundancy besides clear differences in community structure.</title>
        <authorList>
            <person name="Ferrer M."/>
            <person name="Ruiz A."/>
            <person name="Lanza F."/>
            <person name="Haange S.B."/>
            <person name="Oberbach A."/>
            <person name="Till H."/>
            <person name="Bargiela R."/>
            <person name="Campoy C."/>
            <person name="Segura M.T."/>
            <person name="Richter M."/>
            <person name="von Bergen M."/>
            <person name="Seifert J."/>
            <person name="Suarez A."/>
        </authorList>
    </citation>
    <scope>NUCLEOTIDE SEQUENCE</scope>
</reference>
<feature type="non-terminal residue" evidence="1">
    <location>
        <position position="144"/>
    </location>
</feature>
<gene>
    <name evidence="1" type="ORF">OBE_11694</name>
</gene>
<comment type="caution">
    <text evidence="1">The sequence shown here is derived from an EMBL/GenBank/DDBJ whole genome shotgun (WGS) entry which is preliminary data.</text>
</comment>
<dbReference type="EMBL" id="AJWZ01008064">
    <property type="protein sequence ID" value="EKC55169.1"/>
    <property type="molecule type" value="Genomic_DNA"/>
</dbReference>
<organism evidence="1">
    <name type="scientific">human gut metagenome</name>
    <dbReference type="NCBI Taxonomy" id="408170"/>
    <lineage>
        <taxon>unclassified sequences</taxon>
        <taxon>metagenomes</taxon>
        <taxon>organismal metagenomes</taxon>
    </lineage>
</organism>
<sequence>MILVIDGHSYLYEMESLCDIFFPYEKVTAVYENGHDDSLLVYTGYKEENGAAHLHVSVKMEDRFAEKRGTFSLGEPDFERQCGLAMAVLLYDILVELTGYRPKWGVLIGVRPIKLLRKLTAEMGQPKSCGIFFKQVCMFLQRRK</sequence>
<name>K1SID4_9ZZZZ</name>
<accession>K1SID4</accession>